<reference evidence="9" key="1">
    <citation type="submission" date="2021-10" db="EMBL/GenBank/DDBJ databases">
        <title>Tropical sea cucumber genome reveals ecological adaptation and Cuvierian tubules defense mechanism.</title>
        <authorList>
            <person name="Chen T."/>
        </authorList>
    </citation>
    <scope>NUCLEOTIDE SEQUENCE</scope>
    <source>
        <strain evidence="9">Nanhai2018</strain>
        <tissue evidence="9">Muscle</tissue>
    </source>
</reference>
<gene>
    <name evidence="9" type="ORF">HOLleu_28061</name>
</gene>
<comment type="caution">
    <text evidence="9">The sequence shown here is derived from an EMBL/GenBank/DDBJ whole genome shotgun (WGS) entry which is preliminary data.</text>
</comment>
<dbReference type="GO" id="GO:0016020">
    <property type="term" value="C:membrane"/>
    <property type="evidence" value="ECO:0007669"/>
    <property type="project" value="UniProtKB-SubCell"/>
</dbReference>
<evidence type="ECO:0000313" key="10">
    <source>
        <dbReference type="Proteomes" id="UP001152320"/>
    </source>
</evidence>
<feature type="compositionally biased region" description="Low complexity" evidence="6">
    <location>
        <begin position="241"/>
        <end position="250"/>
    </location>
</feature>
<feature type="transmembrane region" description="Helical" evidence="7">
    <location>
        <begin position="356"/>
        <end position="378"/>
    </location>
</feature>
<comment type="subcellular location">
    <subcellularLocation>
        <location evidence="1">Membrane</location>
    </subcellularLocation>
</comment>
<evidence type="ECO:0000256" key="7">
    <source>
        <dbReference type="SAM" id="Phobius"/>
    </source>
</evidence>
<feature type="transmembrane region" description="Helical" evidence="7">
    <location>
        <begin position="92"/>
        <end position="119"/>
    </location>
</feature>
<dbReference type="InterPro" id="IPR000276">
    <property type="entry name" value="GPCR_Rhodpsn"/>
</dbReference>
<feature type="transmembrane region" description="Helical" evidence="7">
    <location>
        <begin position="179"/>
        <end position="201"/>
    </location>
</feature>
<feature type="transmembrane region" description="Helical" evidence="7">
    <location>
        <begin position="20"/>
        <end position="41"/>
    </location>
</feature>
<dbReference type="Pfam" id="PF00001">
    <property type="entry name" value="7tm_1"/>
    <property type="match status" value="1"/>
</dbReference>
<organism evidence="9 10">
    <name type="scientific">Holothuria leucospilota</name>
    <name type="common">Black long sea cucumber</name>
    <name type="synonym">Mertensiothuria leucospilota</name>
    <dbReference type="NCBI Taxonomy" id="206669"/>
    <lineage>
        <taxon>Eukaryota</taxon>
        <taxon>Metazoa</taxon>
        <taxon>Echinodermata</taxon>
        <taxon>Eleutherozoa</taxon>
        <taxon>Echinozoa</taxon>
        <taxon>Holothuroidea</taxon>
        <taxon>Aspidochirotacea</taxon>
        <taxon>Aspidochirotida</taxon>
        <taxon>Holothuriidae</taxon>
        <taxon>Holothuria</taxon>
    </lineage>
</organism>
<dbReference type="Gene3D" id="1.20.1070.10">
    <property type="entry name" value="Rhodopsin 7-helix transmembrane proteins"/>
    <property type="match status" value="2"/>
</dbReference>
<accession>A0A9Q1BRP6</accession>
<evidence type="ECO:0000259" key="8">
    <source>
        <dbReference type="PROSITE" id="PS50262"/>
    </source>
</evidence>
<keyword evidence="2 5" id="KW-0812">Transmembrane</keyword>
<feature type="transmembrane region" description="Helical" evidence="7">
    <location>
        <begin position="140"/>
        <end position="159"/>
    </location>
</feature>
<proteinExistence type="inferred from homology"/>
<evidence type="ECO:0000256" key="4">
    <source>
        <dbReference type="ARBA" id="ARBA00023136"/>
    </source>
</evidence>
<dbReference type="SUPFAM" id="SSF81321">
    <property type="entry name" value="Family A G protein-coupled receptor-like"/>
    <property type="match status" value="1"/>
</dbReference>
<dbReference type="PROSITE" id="PS50262">
    <property type="entry name" value="G_PROTEIN_RECEP_F1_2"/>
    <property type="match status" value="1"/>
</dbReference>
<keyword evidence="5" id="KW-0297">G-protein coupled receptor</keyword>
<evidence type="ECO:0000256" key="2">
    <source>
        <dbReference type="ARBA" id="ARBA00022692"/>
    </source>
</evidence>
<evidence type="ECO:0000313" key="9">
    <source>
        <dbReference type="EMBL" id="KAJ8031354.1"/>
    </source>
</evidence>
<dbReference type="PANTHER" id="PTHR45698">
    <property type="entry name" value="TRACE AMINE-ASSOCIATED RECEPTOR 19N-RELATED"/>
    <property type="match status" value="1"/>
</dbReference>
<feature type="transmembrane region" description="Helical" evidence="7">
    <location>
        <begin position="322"/>
        <end position="344"/>
    </location>
</feature>
<evidence type="ECO:0000256" key="5">
    <source>
        <dbReference type="RuleBase" id="RU000688"/>
    </source>
</evidence>
<keyword evidence="4 7" id="KW-0472">Membrane</keyword>
<feature type="compositionally biased region" description="Basic and acidic residues" evidence="6">
    <location>
        <begin position="220"/>
        <end position="233"/>
    </location>
</feature>
<dbReference type="GO" id="GO:0004930">
    <property type="term" value="F:G protein-coupled receptor activity"/>
    <property type="evidence" value="ECO:0007669"/>
    <property type="project" value="UniProtKB-KW"/>
</dbReference>
<dbReference type="Proteomes" id="UP001152320">
    <property type="component" value="Chromosome 13"/>
</dbReference>
<keyword evidence="5" id="KW-0807">Transducer</keyword>
<dbReference type="OrthoDB" id="5960344at2759"/>
<evidence type="ECO:0000256" key="6">
    <source>
        <dbReference type="SAM" id="MobiDB-lite"/>
    </source>
</evidence>
<evidence type="ECO:0000256" key="1">
    <source>
        <dbReference type="ARBA" id="ARBA00004370"/>
    </source>
</evidence>
<keyword evidence="10" id="KW-1185">Reference proteome</keyword>
<dbReference type="EMBL" id="JAIZAY010000013">
    <property type="protein sequence ID" value="KAJ8031354.1"/>
    <property type="molecule type" value="Genomic_DNA"/>
</dbReference>
<feature type="compositionally biased region" description="Polar residues" evidence="6">
    <location>
        <begin position="267"/>
        <end position="277"/>
    </location>
</feature>
<dbReference type="InterPro" id="IPR017452">
    <property type="entry name" value="GPCR_Rhodpsn_7TM"/>
</dbReference>
<keyword evidence="5 9" id="KW-0675">Receptor</keyword>
<dbReference type="PRINTS" id="PR00237">
    <property type="entry name" value="GPCRRHODOPSN"/>
</dbReference>
<sequence length="394" mass="44689">MDPQGSSDIPQKTGVTIVSLMLILVGIVGITGNSLVLIVLLRIIKRHKRNQTYWLIGNQSVADMFSSIQMILIQLEGLIASWQPPPPNTLAGVFYCFLWTTQIFMFGSFVVSSFNLAILSLERYFAVVHPQFYITRLRQTFCMVGLSAWLYAPIMQVVAVGLHFEYHEGECVYKRGSPFLGVLLFLWEYFLPVTVMTFCFFQISLKFRQLNHIQNTWQKENTDRNDLRQDRRSAVHPVPPSSGLRTSSSSFERAESHVENGPRKFVGQQSSSSSETPRPTIDSDKVDAVATIVNTNQTHITSVSGNRGSQTPSSIQRRNSTLTLFIVYIAYILCWTLNQWSFLVYNVGGPLDFNGVYYRVALIMATSNSCINVFIYAFRFKMFQQGIKALFKVS</sequence>
<keyword evidence="3 7" id="KW-1133">Transmembrane helix</keyword>
<feature type="compositionally biased region" description="Basic and acidic residues" evidence="6">
    <location>
        <begin position="252"/>
        <end position="262"/>
    </location>
</feature>
<feature type="domain" description="G-protein coupled receptors family 1 profile" evidence="8">
    <location>
        <begin position="32"/>
        <end position="376"/>
    </location>
</feature>
<dbReference type="PROSITE" id="PS00237">
    <property type="entry name" value="G_PROTEIN_RECEP_F1_1"/>
    <property type="match status" value="1"/>
</dbReference>
<evidence type="ECO:0000256" key="3">
    <source>
        <dbReference type="ARBA" id="ARBA00022989"/>
    </source>
</evidence>
<dbReference type="AlphaFoldDB" id="A0A9Q1BRP6"/>
<protein>
    <submittedName>
        <fullName evidence="9">Nociceptin receptor</fullName>
    </submittedName>
</protein>
<dbReference type="PANTHER" id="PTHR45698:SF1">
    <property type="entry name" value="TRACE AMINE-ASSOCIATED RECEPTOR 13C-LIKE"/>
    <property type="match status" value="1"/>
</dbReference>
<name>A0A9Q1BRP6_HOLLE</name>
<feature type="region of interest" description="Disordered" evidence="6">
    <location>
        <begin position="220"/>
        <end position="282"/>
    </location>
</feature>
<comment type="similarity">
    <text evidence="5">Belongs to the G-protein coupled receptor 1 family.</text>
</comment>
<dbReference type="CDD" id="cd00637">
    <property type="entry name" value="7tm_classA_rhodopsin-like"/>
    <property type="match status" value="1"/>
</dbReference>